<organism evidence="1">
    <name type="scientific">candidate division WOR-3 bacterium</name>
    <dbReference type="NCBI Taxonomy" id="2052148"/>
    <lineage>
        <taxon>Bacteria</taxon>
        <taxon>Bacteria division WOR-3</taxon>
    </lineage>
</organism>
<name>A0A7C2K235_UNCW3</name>
<evidence type="ECO:0008006" key="2">
    <source>
        <dbReference type="Google" id="ProtNLM"/>
    </source>
</evidence>
<dbReference type="EMBL" id="DSOL01000005">
    <property type="protein sequence ID" value="HEN27124.1"/>
    <property type="molecule type" value="Genomic_DNA"/>
</dbReference>
<accession>A0A7C2K235</accession>
<protein>
    <recommendedName>
        <fullName evidence="2">Glycosyltransferase subfamily 4-like N-terminal domain-containing protein</fullName>
    </recommendedName>
</protein>
<proteinExistence type="predicted"/>
<evidence type="ECO:0000313" key="1">
    <source>
        <dbReference type="EMBL" id="HEN27124.1"/>
    </source>
</evidence>
<dbReference type="AlphaFoldDB" id="A0A7C2K235"/>
<sequence>MILHIIGSSLILSSGAYINSYINFVNKNFFNEEHVFVALYEVPAGSSYSKTASDIKSVIHEFPISFRPMGFIKSYGKLVALRKLAKKADRIIVHSLSSSRVVYWLALDKHLLRKTVWILWGGVTYLKNNAVFGKVQRF</sequence>
<gene>
    <name evidence="1" type="ORF">ENQ77_00305</name>
</gene>
<comment type="caution">
    <text evidence="1">The sequence shown here is derived from an EMBL/GenBank/DDBJ whole genome shotgun (WGS) entry which is preliminary data.</text>
</comment>
<reference evidence="1" key="1">
    <citation type="journal article" date="2020" name="mSystems">
        <title>Genome- and Community-Level Interaction Insights into Carbon Utilization and Element Cycling Functions of Hydrothermarchaeota in Hydrothermal Sediment.</title>
        <authorList>
            <person name="Zhou Z."/>
            <person name="Liu Y."/>
            <person name="Xu W."/>
            <person name="Pan J."/>
            <person name="Luo Z.H."/>
            <person name="Li M."/>
        </authorList>
    </citation>
    <scope>NUCLEOTIDE SEQUENCE [LARGE SCALE GENOMIC DNA]</scope>
    <source>
        <strain evidence="1">SpSt-34</strain>
    </source>
</reference>